<keyword evidence="1" id="KW-0812">Transmembrane</keyword>
<accession>A0A1Y3R6Z9</accession>
<dbReference type="Proteomes" id="UP000322940">
    <property type="component" value="Unassembled WGS sequence"/>
</dbReference>
<evidence type="ECO:0000313" key="5">
    <source>
        <dbReference type="EMBL" id="OUN04540.1"/>
    </source>
</evidence>
<dbReference type="NCBIfam" id="TIGR04056">
    <property type="entry name" value="OMP_RagA_SusC"/>
    <property type="match status" value="1"/>
</dbReference>
<keyword evidence="1" id="KW-0472">Membrane</keyword>
<dbReference type="PROSITE" id="PS52016">
    <property type="entry name" value="TONB_DEPENDENT_REC_3"/>
    <property type="match status" value="1"/>
</dbReference>
<feature type="chain" id="PRO_5040576004" evidence="2">
    <location>
        <begin position="21"/>
        <end position="995"/>
    </location>
</feature>
<dbReference type="InterPro" id="IPR023996">
    <property type="entry name" value="TonB-dep_OMP_SusC/RagA"/>
</dbReference>
<keyword evidence="1" id="KW-0813">Transport</keyword>
<evidence type="ECO:0000256" key="2">
    <source>
        <dbReference type="SAM" id="SignalP"/>
    </source>
</evidence>
<dbReference type="EMBL" id="VVXH01000013">
    <property type="protein sequence ID" value="KAA2376868.1"/>
    <property type="molecule type" value="Genomic_DNA"/>
</dbReference>
<gene>
    <name evidence="5" type="ORF">B5G41_04330</name>
    <name evidence="4" type="ORF">F2Y10_12290</name>
</gene>
<evidence type="ECO:0000256" key="1">
    <source>
        <dbReference type="PROSITE-ProRule" id="PRU01360"/>
    </source>
</evidence>
<dbReference type="Pfam" id="PF07715">
    <property type="entry name" value="Plug"/>
    <property type="match status" value="1"/>
</dbReference>
<dbReference type="OrthoDB" id="1032271at2"/>
<comment type="caution">
    <text evidence="5">The sequence shown here is derived from an EMBL/GenBank/DDBJ whole genome shotgun (WGS) entry which is preliminary data.</text>
</comment>
<dbReference type="InterPro" id="IPR039426">
    <property type="entry name" value="TonB-dep_rcpt-like"/>
</dbReference>
<keyword evidence="2" id="KW-0732">Signal</keyword>
<organism evidence="5 6">
    <name type="scientific">Alistipes onderdonkii</name>
    <dbReference type="NCBI Taxonomy" id="328813"/>
    <lineage>
        <taxon>Bacteria</taxon>
        <taxon>Pseudomonadati</taxon>
        <taxon>Bacteroidota</taxon>
        <taxon>Bacteroidia</taxon>
        <taxon>Bacteroidales</taxon>
        <taxon>Rikenellaceae</taxon>
        <taxon>Alistipes</taxon>
    </lineage>
</organism>
<dbReference type="GO" id="GO:0009279">
    <property type="term" value="C:cell outer membrane"/>
    <property type="evidence" value="ECO:0007669"/>
    <property type="project" value="UniProtKB-SubCell"/>
</dbReference>
<proteinExistence type="inferred from homology"/>
<feature type="signal peptide" evidence="2">
    <location>
        <begin position="1"/>
        <end position="20"/>
    </location>
</feature>
<dbReference type="eggNOG" id="COG4771">
    <property type="taxonomic scope" value="Bacteria"/>
</dbReference>
<keyword evidence="1" id="KW-1134">Transmembrane beta strand</keyword>
<dbReference type="Gene3D" id="2.170.130.10">
    <property type="entry name" value="TonB-dependent receptor, plug domain"/>
    <property type="match status" value="1"/>
</dbReference>
<feature type="domain" description="TonB-dependent receptor plug" evidence="3">
    <location>
        <begin position="118"/>
        <end position="212"/>
    </location>
</feature>
<dbReference type="SUPFAM" id="SSF56935">
    <property type="entry name" value="Porins"/>
    <property type="match status" value="1"/>
</dbReference>
<dbReference type="InterPro" id="IPR012910">
    <property type="entry name" value="Plug_dom"/>
</dbReference>
<reference evidence="6" key="1">
    <citation type="submission" date="2017-04" db="EMBL/GenBank/DDBJ databases">
        <title>Function of individual gut microbiota members based on whole genome sequencing of pure cultures obtained from chicken caecum.</title>
        <authorList>
            <person name="Medvecky M."/>
            <person name="Cejkova D."/>
            <person name="Polansky O."/>
            <person name="Karasova D."/>
            <person name="Kubasova T."/>
            <person name="Cizek A."/>
            <person name="Rychlik I."/>
        </authorList>
    </citation>
    <scope>NUCLEOTIDE SEQUENCE [LARGE SCALE GENOMIC DNA]</scope>
    <source>
        <strain evidence="6">An90</strain>
    </source>
</reference>
<comment type="subcellular location">
    <subcellularLocation>
        <location evidence="1">Cell outer membrane</location>
        <topology evidence="1">Multi-pass membrane protein</topology>
    </subcellularLocation>
</comment>
<keyword evidence="1" id="KW-0998">Cell outer membrane</keyword>
<comment type="similarity">
    <text evidence="1">Belongs to the TonB-dependent receptor family.</text>
</comment>
<evidence type="ECO:0000259" key="3">
    <source>
        <dbReference type="Pfam" id="PF07715"/>
    </source>
</evidence>
<evidence type="ECO:0000313" key="4">
    <source>
        <dbReference type="EMBL" id="KAA2376868.1"/>
    </source>
</evidence>
<dbReference type="EMBL" id="NFHB01000002">
    <property type="protein sequence ID" value="OUN04540.1"/>
    <property type="molecule type" value="Genomic_DNA"/>
</dbReference>
<dbReference type="RefSeq" id="WP_032135025.1">
    <property type="nucleotide sequence ID" value="NZ_JADNCE010000012.1"/>
</dbReference>
<dbReference type="AlphaFoldDB" id="A0A1Y3R6Z9"/>
<evidence type="ECO:0000313" key="7">
    <source>
        <dbReference type="Proteomes" id="UP000322940"/>
    </source>
</evidence>
<sequence length="995" mass="110052">MKKISIILLFLAAVCPLAQAQRVKVYVTDAWDKPLGEVAVTLGRGRIPVAVTGADGMAEVDAGEGDRMTLTLLNRMSRTVAVSGGEMHIRLTDDDVLFDVGYDERVRKGSASASLAGAAAREIEAGGRTDLMSNLYGLIPGLGVRQGENLPWDSAPDLNVRGVGSFGGNSVVVLVDGIERDAACLDREEVERITVLKDAASLALYGNRGADGIVAVTTRRGGDHGLRTRIDYNFSVQTPFRVPDMADAATYATAVNEALENDGLAPRYTQRDIRSMVRGERTDVLPNVDWRKAVLRNAGFNHDLNLSFDGSGGRMRYFVLANYNSNRGMLDNTDLNDGYSTQIEMYSLKLRSNLEAAITKTTTARMNLMGRLMQYQLPNAGVALDDMYDTPSAAFPIRVPGGGWARSQLFANPLADKAAGGYNTLLQRTLFADLTIDQDLSALTPGLSVQVRVAYDNSAEITDAHSRKYAYSNTSTVFDADGNAASLAFVPQGNDTELAFDSFLSYSVMRASVWAKVLYDRSFGKHTVTGRLIFSENKSRYRGANNTYMYRDYIASAGYNYDDRYVVNAVATYGGSSRMPYGDKYRFYPAVSGAWIISNEAFLRDSRVVDLLKLRASFGIVGMDARLSYDMDKQFNGPGNSYIFAGITSSNSLAQGALPSAGIEPERDYKTNVGLELSLLGSLSVEVDFFRNMRHNIRTSAAGTVSSVLGVGVPDVFTGKVRNYGGELAVGWRRRTGDFGYAVRGNIAYARNKILNKEEEYKPFDYMRITGQPVGTFYGLVADGMYQDGDFNADGSLREGLPVSSYQNTVRPGDVKYRDLNRDGRIDDYDRTYQLYAAVPEIYYGFSVELKYRGFGVSAYFQGVAHSTLETTLSSIYQPLYGNDRNVSEYYMEHRWSRFNTEGRYPRLTTLANGNNYTQSSLWTENGNFLKLRTLQAYYKLPSKIARKLRMRECSFYFRGLNLFSADHVGILDPEYVSTGYPSSRSYQIGLNVIF</sequence>
<reference evidence="4 7" key="3">
    <citation type="journal article" date="2019" name="Nat. Med.">
        <title>A library of human gut bacterial isolates paired with longitudinal multiomics data enables mechanistic microbiome research.</title>
        <authorList>
            <person name="Poyet M."/>
            <person name="Groussin M."/>
            <person name="Gibbons S.M."/>
            <person name="Avila-Pacheco J."/>
            <person name="Jiang X."/>
            <person name="Kearney S.M."/>
            <person name="Perrotta A.R."/>
            <person name="Berdy B."/>
            <person name="Zhao S."/>
            <person name="Lieberman T.D."/>
            <person name="Swanson P.K."/>
            <person name="Smith M."/>
            <person name="Roesemann S."/>
            <person name="Alexander J.E."/>
            <person name="Rich S.A."/>
            <person name="Livny J."/>
            <person name="Vlamakis H."/>
            <person name="Clish C."/>
            <person name="Bullock K."/>
            <person name="Deik A."/>
            <person name="Scott J."/>
            <person name="Pierce K.A."/>
            <person name="Xavier R.J."/>
            <person name="Alm E.J."/>
        </authorList>
    </citation>
    <scope>NUCLEOTIDE SEQUENCE [LARGE SCALE GENOMIC DNA]</scope>
    <source>
        <strain evidence="4 7">BIOML-A266</strain>
    </source>
</reference>
<dbReference type="Proteomes" id="UP000195772">
    <property type="component" value="Unassembled WGS sequence"/>
</dbReference>
<reference evidence="5" key="2">
    <citation type="journal article" date="2018" name="BMC Genomics">
        <title>Whole genome sequencing and function prediction of 133 gut anaerobes isolated from chicken caecum in pure cultures.</title>
        <authorList>
            <person name="Medvecky M."/>
            <person name="Cejkova D."/>
            <person name="Polansky O."/>
            <person name="Karasova D."/>
            <person name="Kubasova T."/>
            <person name="Cizek A."/>
            <person name="Rychlik I."/>
        </authorList>
    </citation>
    <scope>NUCLEOTIDE SEQUENCE</scope>
    <source>
        <strain evidence="5">An90</strain>
    </source>
</reference>
<dbReference type="InterPro" id="IPR037066">
    <property type="entry name" value="Plug_dom_sf"/>
</dbReference>
<name>A0A1Y3R6Z9_9BACT</name>
<evidence type="ECO:0000313" key="6">
    <source>
        <dbReference type="Proteomes" id="UP000195772"/>
    </source>
</evidence>
<protein>
    <submittedName>
        <fullName evidence="5">SusC/RagA family TonB-linked outer membrane protein</fullName>
    </submittedName>
</protein>